<accession>A0A1E3VLV4</accession>
<reference evidence="1 2" key="1">
    <citation type="journal article" date="2016" name="Environ. Microbiol.">
        <title>New Methyloceanibacter diversity from North Sea sediments includes methanotroph containing solely the soluble methane monooxygenase.</title>
        <authorList>
            <person name="Vekeman B."/>
            <person name="Kerckhof F.M."/>
            <person name="Cremers G."/>
            <person name="de Vos P."/>
            <person name="Vandamme P."/>
            <person name="Boon N."/>
            <person name="Op den Camp H.J."/>
            <person name="Heylen K."/>
        </authorList>
    </citation>
    <scope>NUCLEOTIDE SEQUENCE [LARGE SCALE GENOMIC DNA]</scope>
    <source>
        <strain evidence="1 2">R-67176</strain>
    </source>
</reference>
<dbReference type="AlphaFoldDB" id="A0A1E3VLV4"/>
<evidence type="ECO:0000313" key="1">
    <source>
        <dbReference type="EMBL" id="ODR94482.1"/>
    </source>
</evidence>
<comment type="caution">
    <text evidence="1">The sequence shown here is derived from an EMBL/GenBank/DDBJ whole genome shotgun (WGS) entry which is preliminary data.</text>
</comment>
<dbReference type="Gene3D" id="2.60.40.420">
    <property type="entry name" value="Cupredoxins - blue copper proteins"/>
    <property type="match status" value="1"/>
</dbReference>
<evidence type="ECO:0008006" key="3">
    <source>
        <dbReference type="Google" id="ProtNLM"/>
    </source>
</evidence>
<protein>
    <recommendedName>
        <fullName evidence="3">Copper-binding protein</fullName>
    </recommendedName>
</protein>
<gene>
    <name evidence="1" type="ORF">AUC70_07470</name>
</gene>
<proteinExistence type="predicted"/>
<dbReference type="InterPro" id="IPR008972">
    <property type="entry name" value="Cupredoxin"/>
</dbReference>
<dbReference type="SUPFAM" id="SSF49503">
    <property type="entry name" value="Cupredoxins"/>
    <property type="match status" value="1"/>
</dbReference>
<keyword evidence="2" id="KW-1185">Reference proteome</keyword>
<evidence type="ECO:0000313" key="2">
    <source>
        <dbReference type="Proteomes" id="UP000094172"/>
    </source>
</evidence>
<organism evidence="1 2">
    <name type="scientific">Methyloceanibacter stevinii</name>
    <dbReference type="NCBI Taxonomy" id="1774970"/>
    <lineage>
        <taxon>Bacteria</taxon>
        <taxon>Pseudomonadati</taxon>
        <taxon>Pseudomonadota</taxon>
        <taxon>Alphaproteobacteria</taxon>
        <taxon>Hyphomicrobiales</taxon>
        <taxon>Hyphomicrobiaceae</taxon>
        <taxon>Methyloceanibacter</taxon>
    </lineage>
</organism>
<sequence>MGLSTASHAAEMQGQAKMILDPAVHGLKRLEPLQLGVDGDSSKMSPTEYTLKSGQGYRWKIKASDLTEYALVMPEFVRNIWVRKIEVGEPEVEIKAVTFDELEFEDGGEVEVFFVAVRPGTYKFGPRGLMERGMVGTITVEGPDSLNIAPMRRGKAADDDDDDEK</sequence>
<dbReference type="Proteomes" id="UP000094172">
    <property type="component" value="Unassembled WGS sequence"/>
</dbReference>
<dbReference type="STRING" id="1774970.AUC70_07470"/>
<name>A0A1E3VLV4_9HYPH</name>
<dbReference type="EMBL" id="LPWE01000012">
    <property type="protein sequence ID" value="ODR94482.1"/>
    <property type="molecule type" value="Genomic_DNA"/>
</dbReference>